<dbReference type="AlphaFoldDB" id="M4Z1Z2"/>
<protein>
    <submittedName>
        <fullName evidence="1">Uncharacterized protein</fullName>
    </submittedName>
</protein>
<dbReference type="EMBL" id="AP012603">
    <property type="protein sequence ID" value="BAM87178.1"/>
    <property type="molecule type" value="Genomic_DNA"/>
</dbReference>
<organism evidence="1 2">
    <name type="scientific">Bradyrhizobium oligotrophicum S58</name>
    <dbReference type="NCBI Taxonomy" id="1245469"/>
    <lineage>
        <taxon>Bacteria</taxon>
        <taxon>Pseudomonadati</taxon>
        <taxon>Pseudomonadota</taxon>
        <taxon>Alphaproteobacteria</taxon>
        <taxon>Hyphomicrobiales</taxon>
        <taxon>Nitrobacteraceae</taxon>
        <taxon>Bradyrhizobium</taxon>
    </lineage>
</organism>
<dbReference type="HOGENOM" id="CLU_2435054_0_0_5"/>
<gene>
    <name evidence="1" type="ORF">S58_11680</name>
</gene>
<accession>M4Z1Z2</accession>
<reference evidence="1 2" key="1">
    <citation type="journal article" date="2013" name="Appl. Environ. Microbiol.">
        <title>Genome analysis suggests that the soil oligotrophic bacterium Agromonas oligotrophica (Bradyrhizobium oligotrophicum) is a nitrogen-fixing symbiont of Aeschynomene indica.</title>
        <authorList>
            <person name="Okubo T."/>
            <person name="Fukushima S."/>
            <person name="Itakura M."/>
            <person name="Oshima K."/>
            <person name="Longtonglang A."/>
            <person name="Teaumroong N."/>
            <person name="Mitsui H."/>
            <person name="Hattori M."/>
            <person name="Hattori R."/>
            <person name="Hattori T."/>
            <person name="Minamisawa K."/>
        </authorList>
    </citation>
    <scope>NUCLEOTIDE SEQUENCE [LARGE SCALE GENOMIC DNA]</scope>
    <source>
        <strain evidence="1 2">S58</strain>
    </source>
</reference>
<dbReference type="KEGG" id="aol:S58_11680"/>
<evidence type="ECO:0000313" key="2">
    <source>
        <dbReference type="Proteomes" id="UP000011841"/>
    </source>
</evidence>
<dbReference type="Proteomes" id="UP000011841">
    <property type="component" value="Chromosome"/>
</dbReference>
<keyword evidence="2" id="KW-1185">Reference proteome</keyword>
<proteinExistence type="predicted"/>
<sequence length="90" mass="8736">MVGGANGFSAATGVTGTVVGCAVLDGIGSDCIGLGFRAIAACSALRFLAATLACRTLCFRTGAMAMCAGFGFAAAARICSNVGFFAAAGR</sequence>
<name>M4Z1Z2_9BRAD</name>
<evidence type="ECO:0000313" key="1">
    <source>
        <dbReference type="EMBL" id="BAM87178.1"/>
    </source>
</evidence>